<dbReference type="Pfam" id="PF07148">
    <property type="entry name" value="MalM"/>
    <property type="match status" value="1"/>
</dbReference>
<protein>
    <recommendedName>
        <fullName evidence="3">Transcriptional regulator</fullName>
    </recommendedName>
</protein>
<dbReference type="RefSeq" id="WP_096442567.1">
    <property type="nucleotide sequence ID" value="NZ_JAKEUH010000101.1"/>
</dbReference>
<evidence type="ECO:0008006" key="3">
    <source>
        <dbReference type="Google" id="ProtNLM"/>
    </source>
</evidence>
<proteinExistence type="predicted"/>
<dbReference type="Proteomes" id="UP000238163">
    <property type="component" value="Unassembled WGS sequence"/>
</dbReference>
<accession>A0ABX5DAD1</accession>
<name>A0ABX5DAD1_9VIBR</name>
<reference evidence="1 2" key="2">
    <citation type="submission" date="2018-03" db="EMBL/GenBank/DDBJ databases">
        <title>Genetic Diversity and Phenotypic Plasticity of AHL Mediated Quorum Sensing in Environmental Strains of Vibrio mediterranei.</title>
        <authorList>
            <person name="Lantoine F."/>
            <person name="Vouve F."/>
        </authorList>
    </citation>
    <scope>NUCLEOTIDE SEQUENCE [LARGE SCALE GENOMIC DNA]</scope>
    <source>
        <strain evidence="1 2">17LN0615E</strain>
    </source>
</reference>
<reference evidence="1 2" key="1">
    <citation type="submission" date="2017-09" db="EMBL/GenBank/DDBJ databases">
        <authorList>
            <person name="Girard L."/>
            <person name="Lami R."/>
            <person name="Suzuki M."/>
            <person name="Baudart J."/>
        </authorList>
    </citation>
    <scope>NUCLEOTIDE SEQUENCE [LARGE SCALE GENOMIC DNA]</scope>
    <source>
        <strain evidence="1 2">17LN0615E</strain>
    </source>
</reference>
<sequence length="271" mass="29901">MRSSLLVLVLTALVGCSQYSTQDLLGYIALDEAMVCCKDYSTLTYQPLASSGEHWITVGKSAEAYQFTSGKSFYQAFKLDRKENVNINLTSIVGESVFIPSVVILDVNYRVIEVASNAKLNSGVVFGSGEYQLSIDNLDLDAIYLVIFTTAKDMSNLTPRKEPSSIVAETGQTMANKELLFSSAIPHSAVGNVLLDIEEASMTAKEYQDNSGDLTQLNERNLSELQKKNYAIEIIDAVDKQQYERAVSYINMAPDRKIALDIFTNAIKSIK</sequence>
<evidence type="ECO:0000313" key="1">
    <source>
        <dbReference type="EMBL" id="PRQ66643.1"/>
    </source>
</evidence>
<dbReference type="EMBL" id="NWTN01000010">
    <property type="protein sequence ID" value="PRQ66643.1"/>
    <property type="molecule type" value="Genomic_DNA"/>
</dbReference>
<dbReference type="PROSITE" id="PS51257">
    <property type="entry name" value="PROKAR_LIPOPROTEIN"/>
    <property type="match status" value="1"/>
</dbReference>
<gene>
    <name evidence="1" type="ORF">COR51_15605</name>
</gene>
<organism evidence="1 2">
    <name type="scientific">Vibrio mediterranei</name>
    <dbReference type="NCBI Taxonomy" id="689"/>
    <lineage>
        <taxon>Bacteria</taxon>
        <taxon>Pseudomonadati</taxon>
        <taxon>Pseudomonadota</taxon>
        <taxon>Gammaproteobacteria</taxon>
        <taxon>Vibrionales</taxon>
        <taxon>Vibrionaceae</taxon>
        <taxon>Vibrio</taxon>
    </lineage>
</organism>
<dbReference type="InterPro" id="IPR010794">
    <property type="entry name" value="MalM"/>
</dbReference>
<evidence type="ECO:0000313" key="2">
    <source>
        <dbReference type="Proteomes" id="UP000238163"/>
    </source>
</evidence>
<comment type="caution">
    <text evidence="1">The sequence shown here is derived from an EMBL/GenBank/DDBJ whole genome shotgun (WGS) entry which is preliminary data.</text>
</comment>
<keyword evidence="2" id="KW-1185">Reference proteome</keyword>